<comment type="caution">
    <text evidence="2">The sequence shown here is derived from an EMBL/GenBank/DDBJ whole genome shotgun (WGS) entry which is preliminary data.</text>
</comment>
<dbReference type="RefSeq" id="WP_207575869.1">
    <property type="nucleotide sequence ID" value="NZ_JAFNME010000029.1"/>
</dbReference>
<sequence length="135" mass="14566">MSTTKKVINVAQIAINPYGYLFGKIAEAVAESVDESGDATKLELSQLRLNAEKQELQMRMAEAQARVAQELAIAKRIEMATEVEIEEFYDIQGEGSLGVKADEKAVTLGASASGQKVCKRVYHFRGGNIGVSGEA</sequence>
<dbReference type="Proteomes" id="UP000664731">
    <property type="component" value="Unassembled WGS sequence"/>
</dbReference>
<evidence type="ECO:0000256" key="1">
    <source>
        <dbReference type="SAM" id="Coils"/>
    </source>
</evidence>
<dbReference type="EMBL" id="JAFNME010000029">
    <property type="protein sequence ID" value="MBO1250472.1"/>
    <property type="molecule type" value="Genomic_DNA"/>
</dbReference>
<dbReference type="AlphaFoldDB" id="A0A939KCC3"/>
<proteinExistence type="predicted"/>
<reference evidence="2" key="1">
    <citation type="submission" date="2021-03" db="EMBL/GenBank/DDBJ databases">
        <title>Comamonas denitrificans.</title>
        <authorList>
            <person name="Finster K."/>
        </authorList>
    </citation>
    <scope>NUCLEOTIDE SEQUENCE</scope>
    <source>
        <strain evidence="2">MM2021_4</strain>
    </source>
</reference>
<evidence type="ECO:0000313" key="3">
    <source>
        <dbReference type="Proteomes" id="UP000664731"/>
    </source>
</evidence>
<keyword evidence="1" id="KW-0175">Coiled coil</keyword>
<protein>
    <submittedName>
        <fullName evidence="2">Uncharacterized protein</fullName>
    </submittedName>
</protein>
<accession>A0A939KCC3</accession>
<keyword evidence="3" id="KW-1185">Reference proteome</keyword>
<feature type="coiled-coil region" evidence="1">
    <location>
        <begin position="44"/>
        <end position="73"/>
    </location>
</feature>
<name>A0A939KCC3_9BURK</name>
<organism evidence="2 3">
    <name type="scientific">Comamonas denitrificans</name>
    <dbReference type="NCBI Taxonomy" id="117506"/>
    <lineage>
        <taxon>Bacteria</taxon>
        <taxon>Pseudomonadati</taxon>
        <taxon>Pseudomonadota</taxon>
        <taxon>Betaproteobacteria</taxon>
        <taxon>Burkholderiales</taxon>
        <taxon>Comamonadaceae</taxon>
        <taxon>Comamonas</taxon>
    </lineage>
</organism>
<gene>
    <name evidence="2" type="ORF">J1777_11655</name>
</gene>
<evidence type="ECO:0000313" key="2">
    <source>
        <dbReference type="EMBL" id="MBO1250472.1"/>
    </source>
</evidence>